<comment type="similarity">
    <text evidence="2">Belongs to the bacteroidetes fimbrillin superfamily. FimB/Mfa2 family.</text>
</comment>
<evidence type="ECO:0000256" key="8">
    <source>
        <dbReference type="SAM" id="MobiDB-lite"/>
    </source>
</evidence>
<reference evidence="9" key="2">
    <citation type="submission" date="2021-04" db="EMBL/GenBank/DDBJ databases">
        <authorList>
            <person name="Gilroy R."/>
        </authorList>
    </citation>
    <scope>NUCLEOTIDE SEQUENCE</scope>
    <source>
        <strain evidence="9">ChiHecec2B26-12326</strain>
    </source>
</reference>
<keyword evidence="3" id="KW-0732">Signal</keyword>
<evidence type="ECO:0000256" key="2">
    <source>
        <dbReference type="ARBA" id="ARBA00007248"/>
    </source>
</evidence>
<keyword evidence="5" id="KW-0564">Palmitate</keyword>
<dbReference type="AlphaFoldDB" id="A0A9D2BQF0"/>
<feature type="compositionally biased region" description="Acidic residues" evidence="8">
    <location>
        <begin position="275"/>
        <end position="297"/>
    </location>
</feature>
<evidence type="ECO:0000256" key="7">
    <source>
        <dbReference type="ARBA" id="ARBA00023288"/>
    </source>
</evidence>
<protein>
    <submittedName>
        <fullName evidence="9">FimB/Mfa2 family fimbrial subunit</fullName>
    </submittedName>
</protein>
<evidence type="ECO:0000313" key="10">
    <source>
        <dbReference type="Proteomes" id="UP000823847"/>
    </source>
</evidence>
<gene>
    <name evidence="9" type="ORF">H9848_05540</name>
</gene>
<name>A0A9D2BQF0_9BACT</name>
<dbReference type="Proteomes" id="UP000823847">
    <property type="component" value="Unassembled WGS sequence"/>
</dbReference>
<evidence type="ECO:0000256" key="6">
    <source>
        <dbReference type="ARBA" id="ARBA00023237"/>
    </source>
</evidence>
<keyword evidence="7" id="KW-0449">Lipoprotein</keyword>
<dbReference type="EMBL" id="DXEN01000038">
    <property type="protein sequence ID" value="HIX86051.1"/>
    <property type="molecule type" value="Genomic_DNA"/>
</dbReference>
<feature type="compositionally biased region" description="Pro residues" evidence="8">
    <location>
        <begin position="20"/>
        <end position="37"/>
    </location>
</feature>
<feature type="region of interest" description="Disordered" evidence="8">
    <location>
        <begin position="270"/>
        <end position="297"/>
    </location>
</feature>
<evidence type="ECO:0000256" key="5">
    <source>
        <dbReference type="ARBA" id="ARBA00023139"/>
    </source>
</evidence>
<evidence type="ECO:0000256" key="1">
    <source>
        <dbReference type="ARBA" id="ARBA00004442"/>
    </source>
</evidence>
<feature type="region of interest" description="Disordered" evidence="8">
    <location>
        <begin position="13"/>
        <end position="41"/>
    </location>
</feature>
<dbReference type="Pfam" id="PF08842">
    <property type="entry name" value="Mfa2"/>
    <property type="match status" value="1"/>
</dbReference>
<evidence type="ECO:0000256" key="4">
    <source>
        <dbReference type="ARBA" id="ARBA00023136"/>
    </source>
</evidence>
<comment type="caution">
    <text evidence="9">The sequence shown here is derived from an EMBL/GenBank/DDBJ whole genome shotgun (WGS) entry which is preliminary data.</text>
</comment>
<accession>A0A9D2BQF0</accession>
<reference evidence="9" key="1">
    <citation type="journal article" date="2021" name="PeerJ">
        <title>Extensive microbial diversity within the chicken gut microbiome revealed by metagenomics and culture.</title>
        <authorList>
            <person name="Gilroy R."/>
            <person name="Ravi A."/>
            <person name="Getino M."/>
            <person name="Pursley I."/>
            <person name="Horton D.L."/>
            <person name="Alikhan N.F."/>
            <person name="Baker D."/>
            <person name="Gharbi K."/>
            <person name="Hall N."/>
            <person name="Watson M."/>
            <person name="Adriaenssens E.M."/>
            <person name="Foster-Nyarko E."/>
            <person name="Jarju S."/>
            <person name="Secka A."/>
            <person name="Antonio M."/>
            <person name="Oren A."/>
            <person name="Chaudhuri R.R."/>
            <person name="La Ragione R."/>
            <person name="Hildebrand F."/>
            <person name="Pallen M.J."/>
        </authorList>
    </citation>
    <scope>NUCLEOTIDE SEQUENCE</scope>
    <source>
        <strain evidence="9">ChiHecec2B26-12326</strain>
    </source>
</reference>
<evidence type="ECO:0000313" key="9">
    <source>
        <dbReference type="EMBL" id="HIX86051.1"/>
    </source>
</evidence>
<proteinExistence type="inferred from homology"/>
<keyword evidence="6" id="KW-0998">Cell outer membrane</keyword>
<keyword evidence="4" id="KW-0472">Membrane</keyword>
<comment type="subcellular location">
    <subcellularLocation>
        <location evidence="1">Cell outer membrane</location>
    </subcellularLocation>
</comment>
<organism evidence="9 10">
    <name type="scientific">Candidatus Parabacteroides intestinigallinarum</name>
    <dbReference type="NCBI Taxonomy" id="2838722"/>
    <lineage>
        <taxon>Bacteria</taxon>
        <taxon>Pseudomonadati</taxon>
        <taxon>Bacteroidota</taxon>
        <taxon>Bacteroidia</taxon>
        <taxon>Bacteroidales</taxon>
        <taxon>Tannerellaceae</taxon>
        <taxon>Parabacteroides</taxon>
    </lineage>
</organism>
<dbReference type="InterPro" id="IPR014941">
    <property type="entry name" value="FimB/Mfa2/Mfa3"/>
</dbReference>
<sequence length="319" mass="33806">MLGAALCLAPACGDDDEPLPDVPVRPTPEPEPTPEPAPADTTTLRCLAIRADWSEALAEATIPGTYRLRIGEESLTADARILYMYSDSIAEGPYALLAYNKPEGITLGADSVATIDRTEDGQLTALPGYLFAADTTVTVATGDTADVTIAMRRLVHPITLTLRFSKPAKVARMEATLSGLITAIRLPDGEPVEVTPLRAADDDLTAMVCDTLAGGEGVRLRSRSFGITRDDRQWLEASITLADGRTLARRVDLSEALADFAHLAPVSLENTIDIPEPEPTPDPDPEPTPEPEPEPEVVIDISSTITDWLPGGGGSGSAT</sequence>
<dbReference type="GO" id="GO:0009279">
    <property type="term" value="C:cell outer membrane"/>
    <property type="evidence" value="ECO:0007669"/>
    <property type="project" value="UniProtKB-SubCell"/>
</dbReference>
<evidence type="ECO:0000256" key="3">
    <source>
        <dbReference type="ARBA" id="ARBA00022729"/>
    </source>
</evidence>